<comment type="caution">
    <text evidence="1">The sequence shown here is derived from an EMBL/GenBank/DDBJ whole genome shotgun (WGS) entry which is preliminary data.</text>
</comment>
<proteinExistence type="predicted"/>
<protein>
    <submittedName>
        <fullName evidence="1">DUF2102 domain-containing protein</fullName>
    </submittedName>
</protein>
<dbReference type="InterPro" id="IPR012025">
    <property type="entry name" value="Methan_mark_6"/>
</dbReference>
<gene>
    <name evidence="1" type="ORF">EF807_05945</name>
</gene>
<feature type="non-terminal residue" evidence="1">
    <location>
        <position position="95"/>
    </location>
</feature>
<name>A0A520KVT4_9EURY</name>
<sequence length="95" mass="10828">MSKVTKMVVVSSYAPILSKIYESQFDLTVKETCFGVLMSGEEEEMKRATDYIREEFGKGVFIKDRGFPMGDVRRCRADRGGGARPGFHQLEREIK</sequence>
<accession>A0A520KVT4</accession>
<dbReference type="EMBL" id="RXIL01000108">
    <property type="protein sequence ID" value="RZN68389.1"/>
    <property type="molecule type" value="Genomic_DNA"/>
</dbReference>
<evidence type="ECO:0000313" key="2">
    <source>
        <dbReference type="Proteomes" id="UP000320766"/>
    </source>
</evidence>
<reference evidence="1 2" key="1">
    <citation type="journal article" date="2019" name="Nat. Microbiol.">
        <title>Wide diversity of methane and short-chain alkane metabolisms in uncultured archaea.</title>
        <authorList>
            <person name="Borrel G."/>
            <person name="Adam P.S."/>
            <person name="McKay L.J."/>
            <person name="Chen L.X."/>
            <person name="Sierra-Garcia I.N."/>
            <person name="Sieber C.M."/>
            <person name="Letourneur Q."/>
            <person name="Ghozlane A."/>
            <person name="Andersen G.L."/>
            <person name="Li W.J."/>
            <person name="Hallam S.J."/>
            <person name="Muyzer G."/>
            <person name="de Oliveira V.M."/>
            <person name="Inskeep W.P."/>
            <person name="Banfield J.F."/>
            <person name="Gribaldo S."/>
        </authorList>
    </citation>
    <scope>NUCLEOTIDE SEQUENCE [LARGE SCALE GENOMIC DNA]</scope>
    <source>
        <strain evidence="1">NM1b</strain>
    </source>
</reference>
<dbReference type="Pfam" id="PF09875">
    <property type="entry name" value="DUF2102"/>
    <property type="match status" value="1"/>
</dbReference>
<organism evidence="1 2">
    <name type="scientific">Candidatus Methanolliviera hydrocarbonicum</name>
    <dbReference type="NCBI Taxonomy" id="2491085"/>
    <lineage>
        <taxon>Archaea</taxon>
        <taxon>Methanobacteriati</taxon>
        <taxon>Methanobacteriota</taxon>
        <taxon>Candidatus Methanoliparia</taxon>
        <taxon>Candidatus Methanoliparales</taxon>
        <taxon>Candidatus Methanollivieraceae</taxon>
        <taxon>Candidatus Methanolliviera</taxon>
    </lineage>
</organism>
<dbReference type="Proteomes" id="UP000320766">
    <property type="component" value="Unassembled WGS sequence"/>
</dbReference>
<evidence type="ECO:0000313" key="1">
    <source>
        <dbReference type="EMBL" id="RZN68389.1"/>
    </source>
</evidence>
<dbReference type="AlphaFoldDB" id="A0A520KVT4"/>